<gene>
    <name evidence="2" type="ORF">LZC94_29500</name>
</gene>
<dbReference type="InterPro" id="IPR010982">
    <property type="entry name" value="Lambda_DNA-bd_dom_sf"/>
</dbReference>
<dbReference type="Pfam" id="PF17765">
    <property type="entry name" value="MLTR_LBD"/>
    <property type="match status" value="1"/>
</dbReference>
<evidence type="ECO:0000313" key="3">
    <source>
        <dbReference type="Proteomes" id="UP001370348"/>
    </source>
</evidence>
<organism evidence="2 3">
    <name type="scientific">Pendulispora albinea</name>
    <dbReference type="NCBI Taxonomy" id="2741071"/>
    <lineage>
        <taxon>Bacteria</taxon>
        <taxon>Pseudomonadati</taxon>
        <taxon>Myxococcota</taxon>
        <taxon>Myxococcia</taxon>
        <taxon>Myxococcales</taxon>
        <taxon>Sorangiineae</taxon>
        <taxon>Pendulisporaceae</taxon>
        <taxon>Pendulispora</taxon>
    </lineage>
</organism>
<evidence type="ECO:0000313" key="2">
    <source>
        <dbReference type="EMBL" id="WXB11979.1"/>
    </source>
</evidence>
<reference evidence="2 3" key="1">
    <citation type="submission" date="2021-12" db="EMBL/GenBank/DDBJ databases">
        <title>Discovery of the Pendulisporaceae a myxobacterial family with distinct sporulation behavior and unique specialized metabolism.</title>
        <authorList>
            <person name="Garcia R."/>
            <person name="Popoff A."/>
            <person name="Bader C.D."/>
            <person name="Loehr J."/>
            <person name="Walesch S."/>
            <person name="Walt C."/>
            <person name="Boldt J."/>
            <person name="Bunk B."/>
            <person name="Haeckl F.J.F.P.J."/>
            <person name="Gunesch A.P."/>
            <person name="Birkelbach J."/>
            <person name="Nuebel U."/>
            <person name="Pietschmann T."/>
            <person name="Bach T."/>
            <person name="Mueller R."/>
        </authorList>
    </citation>
    <scope>NUCLEOTIDE SEQUENCE [LARGE SCALE GENOMIC DNA]</scope>
    <source>
        <strain evidence="2 3">MSr11954</strain>
    </source>
</reference>
<dbReference type="PROSITE" id="PS50943">
    <property type="entry name" value="HTH_CROC1"/>
    <property type="match status" value="1"/>
</dbReference>
<name>A0ABZ2LM27_9BACT</name>
<protein>
    <submittedName>
        <fullName evidence="2">Helix-turn-helix transcriptional regulator</fullName>
    </submittedName>
</protein>
<dbReference type="EMBL" id="CP089984">
    <property type="protein sequence ID" value="WXB11979.1"/>
    <property type="molecule type" value="Genomic_DNA"/>
</dbReference>
<dbReference type="SMART" id="SM00530">
    <property type="entry name" value="HTH_XRE"/>
    <property type="match status" value="1"/>
</dbReference>
<dbReference type="PANTHER" id="PTHR35010">
    <property type="entry name" value="BLL4672 PROTEIN-RELATED"/>
    <property type="match status" value="1"/>
</dbReference>
<dbReference type="InterPro" id="IPR001387">
    <property type="entry name" value="Cro/C1-type_HTH"/>
</dbReference>
<dbReference type="RefSeq" id="WP_394821596.1">
    <property type="nucleotide sequence ID" value="NZ_CP089984.1"/>
</dbReference>
<dbReference type="Gene3D" id="3.30.450.180">
    <property type="match status" value="1"/>
</dbReference>
<dbReference type="Proteomes" id="UP001370348">
    <property type="component" value="Chromosome"/>
</dbReference>
<sequence>MIDRARRAELAKFLQNRRSRLSPAEFGIEPRPRRRAKGLRREEVAERAGISVAWYACLEQARDVRVSANTLSWLAQTLRLDPDERWYMFELLGLTDPGRGTSVREESLRPEYSRLLESLDRVPAYIDDYKWDILGWNDAAGAIYRLSDVPVRDRNTLFYMFLNPYARELIPAWEQEAKYMLARFRMAVAPYAGTEGVNAVIERLRRESREFVRWWADHNILVRRSGRKELRHRRFGKLVFEYCSLQLSDESSKRLVLYNPVDEADTKGKLSDLLADYHRERPRTSYTKELRLGMRASGDEALHLEGRPAASFPTNDEHERRGMIHDRAFERANR</sequence>
<proteinExistence type="predicted"/>
<keyword evidence="3" id="KW-1185">Reference proteome</keyword>
<dbReference type="Gene3D" id="1.10.260.40">
    <property type="entry name" value="lambda repressor-like DNA-binding domains"/>
    <property type="match status" value="1"/>
</dbReference>
<dbReference type="SUPFAM" id="SSF47413">
    <property type="entry name" value="lambda repressor-like DNA-binding domains"/>
    <property type="match status" value="1"/>
</dbReference>
<dbReference type="CDD" id="cd00093">
    <property type="entry name" value="HTH_XRE"/>
    <property type="match status" value="1"/>
</dbReference>
<feature type="domain" description="HTH cro/C1-type" evidence="1">
    <location>
        <begin position="34"/>
        <end position="85"/>
    </location>
</feature>
<dbReference type="InterPro" id="IPR041413">
    <property type="entry name" value="MLTR_LBD"/>
</dbReference>
<evidence type="ECO:0000259" key="1">
    <source>
        <dbReference type="PROSITE" id="PS50943"/>
    </source>
</evidence>
<dbReference type="Pfam" id="PF13560">
    <property type="entry name" value="HTH_31"/>
    <property type="match status" value="1"/>
</dbReference>
<accession>A0ABZ2LM27</accession>